<evidence type="ECO:0008006" key="4">
    <source>
        <dbReference type="Google" id="ProtNLM"/>
    </source>
</evidence>
<organism evidence="2 3">
    <name type="scientific">Leersia perrieri</name>
    <dbReference type="NCBI Taxonomy" id="77586"/>
    <lineage>
        <taxon>Eukaryota</taxon>
        <taxon>Viridiplantae</taxon>
        <taxon>Streptophyta</taxon>
        <taxon>Embryophyta</taxon>
        <taxon>Tracheophyta</taxon>
        <taxon>Spermatophyta</taxon>
        <taxon>Magnoliopsida</taxon>
        <taxon>Liliopsida</taxon>
        <taxon>Poales</taxon>
        <taxon>Poaceae</taxon>
        <taxon>BOP clade</taxon>
        <taxon>Oryzoideae</taxon>
        <taxon>Oryzeae</taxon>
        <taxon>Oryzinae</taxon>
        <taxon>Leersia</taxon>
    </lineage>
</organism>
<dbReference type="HOGENOM" id="CLU_146290_1_0_1"/>
<evidence type="ECO:0000313" key="2">
    <source>
        <dbReference type="EnsemblPlants" id="LPERR02G02610.1"/>
    </source>
</evidence>
<feature type="signal peptide" evidence="1">
    <location>
        <begin position="1"/>
        <end position="30"/>
    </location>
</feature>
<accession>A0A0D9VBY1</accession>
<dbReference type="AlphaFoldDB" id="A0A0D9VBY1"/>
<reference evidence="2 3" key="1">
    <citation type="submission" date="2012-08" db="EMBL/GenBank/DDBJ databases">
        <title>Oryza genome evolution.</title>
        <authorList>
            <person name="Wing R.A."/>
        </authorList>
    </citation>
    <scope>NUCLEOTIDE SEQUENCE</scope>
</reference>
<dbReference type="PANTHER" id="PTHR36483:SF1">
    <property type="entry name" value="OS02G0130700 PROTEIN"/>
    <property type="match status" value="1"/>
</dbReference>
<dbReference type="EnsemblPlants" id="LPERR02G02610.1">
    <property type="protein sequence ID" value="LPERR02G02610.1"/>
    <property type="gene ID" value="LPERR02G02610"/>
</dbReference>
<dbReference type="eggNOG" id="ENOG502R5RI">
    <property type="taxonomic scope" value="Eukaryota"/>
</dbReference>
<reference evidence="2" key="3">
    <citation type="submission" date="2015-04" db="UniProtKB">
        <authorList>
            <consortium name="EnsemblPlants"/>
        </authorList>
    </citation>
    <scope>IDENTIFICATION</scope>
</reference>
<name>A0A0D9VBY1_9ORYZ</name>
<evidence type="ECO:0000256" key="1">
    <source>
        <dbReference type="SAM" id="SignalP"/>
    </source>
</evidence>
<evidence type="ECO:0000313" key="3">
    <source>
        <dbReference type="Proteomes" id="UP000032180"/>
    </source>
</evidence>
<feature type="chain" id="PRO_5002347486" description="Acidic protein" evidence="1">
    <location>
        <begin position="31"/>
        <end position="119"/>
    </location>
</feature>
<proteinExistence type="predicted"/>
<dbReference type="Proteomes" id="UP000032180">
    <property type="component" value="Chromosome 2"/>
</dbReference>
<keyword evidence="1" id="KW-0732">Signal</keyword>
<dbReference type="Gramene" id="LPERR02G02610.1">
    <property type="protein sequence ID" value="LPERR02G02610.1"/>
    <property type="gene ID" value="LPERR02G02610"/>
</dbReference>
<reference evidence="3" key="2">
    <citation type="submission" date="2013-12" db="EMBL/GenBank/DDBJ databases">
        <authorList>
            <person name="Yu Y."/>
            <person name="Lee S."/>
            <person name="de Baynast K."/>
            <person name="Wissotski M."/>
            <person name="Liu L."/>
            <person name="Talag J."/>
            <person name="Goicoechea J."/>
            <person name="Angelova A."/>
            <person name="Jetty R."/>
            <person name="Kudrna D."/>
            <person name="Golser W."/>
            <person name="Rivera L."/>
            <person name="Zhang J."/>
            <person name="Wing R."/>
        </authorList>
    </citation>
    <scope>NUCLEOTIDE SEQUENCE</scope>
</reference>
<sequence length="119" mass="12412">MEGRKGVAATAAVCIMLILLSSGQIQQACAKSAISRCYDDCVPDCAREKIRIFCKVFCFTCCIAKPNCTGGREATAASAFAGDGFTKIGEYKIDAHLITGDAGPTDADSADCVDGCNNN</sequence>
<keyword evidence="3" id="KW-1185">Reference proteome</keyword>
<dbReference type="PANTHER" id="PTHR36483">
    <property type="entry name" value="OS02G0130700 PROTEIN"/>
    <property type="match status" value="1"/>
</dbReference>
<protein>
    <recommendedName>
        <fullName evidence="4">Acidic protein</fullName>
    </recommendedName>
</protein>